<name>X1W1A5_9ZZZZ</name>
<feature type="compositionally biased region" description="Pro residues" evidence="1">
    <location>
        <begin position="13"/>
        <end position="24"/>
    </location>
</feature>
<accession>X1W1A5</accession>
<reference evidence="2" key="1">
    <citation type="journal article" date="2014" name="Front. Microbiol.">
        <title>High frequency of phylogenetically diverse reductive dehalogenase-homologous genes in deep subseafloor sedimentary metagenomes.</title>
        <authorList>
            <person name="Kawai M."/>
            <person name="Futagami T."/>
            <person name="Toyoda A."/>
            <person name="Takaki Y."/>
            <person name="Nishi S."/>
            <person name="Hori S."/>
            <person name="Arai W."/>
            <person name="Tsubouchi T."/>
            <person name="Morono Y."/>
            <person name="Uchiyama I."/>
            <person name="Ito T."/>
            <person name="Fujiyama A."/>
            <person name="Inagaki F."/>
            <person name="Takami H."/>
        </authorList>
    </citation>
    <scope>NUCLEOTIDE SEQUENCE</scope>
    <source>
        <strain evidence="2">Expedition CK06-06</strain>
    </source>
</reference>
<feature type="non-terminal residue" evidence="2">
    <location>
        <position position="1"/>
    </location>
</feature>
<evidence type="ECO:0000256" key="1">
    <source>
        <dbReference type="SAM" id="MobiDB-lite"/>
    </source>
</evidence>
<organism evidence="2">
    <name type="scientific">marine sediment metagenome</name>
    <dbReference type="NCBI Taxonomy" id="412755"/>
    <lineage>
        <taxon>unclassified sequences</taxon>
        <taxon>metagenomes</taxon>
        <taxon>ecological metagenomes</taxon>
    </lineage>
</organism>
<protein>
    <submittedName>
        <fullName evidence="2">Uncharacterized protein</fullName>
    </submittedName>
</protein>
<proteinExistence type="predicted"/>
<feature type="region of interest" description="Disordered" evidence="1">
    <location>
        <begin position="1"/>
        <end position="24"/>
    </location>
</feature>
<sequence length="67" mass="7166">LANNWLEGVGGAEPPPDTTPPQPDPVLWAPGGEPKETYHGGGTFDYWAEMTADIATDPSGGVQYYFQ</sequence>
<gene>
    <name evidence="2" type="ORF">S12H4_62798</name>
</gene>
<dbReference type="EMBL" id="BARW01042320">
    <property type="protein sequence ID" value="GAJ21615.1"/>
    <property type="molecule type" value="Genomic_DNA"/>
</dbReference>
<evidence type="ECO:0000313" key="2">
    <source>
        <dbReference type="EMBL" id="GAJ21615.1"/>
    </source>
</evidence>
<dbReference type="AlphaFoldDB" id="X1W1A5"/>
<comment type="caution">
    <text evidence="2">The sequence shown here is derived from an EMBL/GenBank/DDBJ whole genome shotgun (WGS) entry which is preliminary data.</text>
</comment>
<feature type="non-terminal residue" evidence="2">
    <location>
        <position position="67"/>
    </location>
</feature>